<dbReference type="GeneID" id="96083908"/>
<dbReference type="InterPro" id="IPR035979">
    <property type="entry name" value="RBD_domain_sf"/>
</dbReference>
<keyword evidence="2" id="KW-0694">RNA-binding</keyword>
<evidence type="ECO:0000313" key="5">
    <source>
        <dbReference type="EMBL" id="KAL1799549.1"/>
    </source>
</evidence>
<feature type="region of interest" description="Disordered" evidence="3">
    <location>
        <begin position="135"/>
        <end position="155"/>
    </location>
</feature>
<comment type="caution">
    <text evidence="5">The sequence shown here is derived from an EMBL/GenBank/DDBJ whole genome shotgun (WGS) entry which is preliminary data.</text>
</comment>
<dbReference type="RefSeq" id="XP_069310133.1">
    <property type="nucleotide sequence ID" value="XM_069448877.1"/>
</dbReference>
<dbReference type="CDD" id="cd00590">
    <property type="entry name" value="RRM_SF"/>
    <property type="match status" value="1"/>
</dbReference>
<name>A0ABR3UV43_9PLEO</name>
<feature type="region of interest" description="Disordered" evidence="3">
    <location>
        <begin position="170"/>
        <end position="207"/>
    </location>
</feature>
<feature type="domain" description="RRM" evidence="4">
    <location>
        <begin position="8"/>
        <end position="80"/>
    </location>
</feature>
<evidence type="ECO:0000259" key="4">
    <source>
        <dbReference type="SMART" id="SM00360"/>
    </source>
</evidence>
<dbReference type="Proteomes" id="UP001578633">
    <property type="component" value="Chromosome 2"/>
</dbReference>
<feature type="domain" description="RRM" evidence="4">
    <location>
        <begin position="214"/>
        <end position="284"/>
    </location>
</feature>
<keyword evidence="6" id="KW-1185">Reference proteome</keyword>
<organism evidence="5 6">
    <name type="scientific">Alternaria dauci</name>
    <dbReference type="NCBI Taxonomy" id="48095"/>
    <lineage>
        <taxon>Eukaryota</taxon>
        <taxon>Fungi</taxon>
        <taxon>Dikarya</taxon>
        <taxon>Ascomycota</taxon>
        <taxon>Pezizomycotina</taxon>
        <taxon>Dothideomycetes</taxon>
        <taxon>Pleosporomycetidae</taxon>
        <taxon>Pleosporales</taxon>
        <taxon>Pleosporineae</taxon>
        <taxon>Pleosporaceae</taxon>
        <taxon>Alternaria</taxon>
        <taxon>Alternaria sect. Porri</taxon>
    </lineage>
</organism>
<evidence type="ECO:0000256" key="1">
    <source>
        <dbReference type="ARBA" id="ARBA00022737"/>
    </source>
</evidence>
<reference evidence="5 6" key="1">
    <citation type="submission" date="2024-09" db="EMBL/GenBank/DDBJ databases">
        <title>T2T genomes of carrot and Alternaria dauci and their utility for understanding host-pathogen interaction during carrot leaf blight disease.</title>
        <authorList>
            <person name="Liu W."/>
            <person name="Xu S."/>
            <person name="Ou C."/>
            <person name="Liu X."/>
            <person name="Zhuang F."/>
            <person name="Deng X.W."/>
        </authorList>
    </citation>
    <scope>NUCLEOTIDE SEQUENCE [LARGE SCALE GENOMIC DNA]</scope>
    <source>
        <strain evidence="5 6">A2016</strain>
    </source>
</reference>
<evidence type="ECO:0000313" key="6">
    <source>
        <dbReference type="Proteomes" id="UP001578633"/>
    </source>
</evidence>
<protein>
    <recommendedName>
        <fullName evidence="4">RRM domain-containing protein</fullName>
    </recommendedName>
</protein>
<evidence type="ECO:0000256" key="3">
    <source>
        <dbReference type="SAM" id="MobiDB-lite"/>
    </source>
</evidence>
<dbReference type="EMBL" id="JBHGVX010000002">
    <property type="protein sequence ID" value="KAL1799549.1"/>
    <property type="molecule type" value="Genomic_DNA"/>
</dbReference>
<accession>A0ABR3UV43</accession>
<dbReference type="Gene3D" id="3.30.70.330">
    <property type="match status" value="2"/>
</dbReference>
<dbReference type="SMART" id="SM00360">
    <property type="entry name" value="RRM"/>
    <property type="match status" value="2"/>
</dbReference>
<dbReference type="InterPro" id="IPR000504">
    <property type="entry name" value="RRM_dom"/>
</dbReference>
<dbReference type="PANTHER" id="PTHR13976">
    <property type="entry name" value="HETEROGENEOUS NUCLEAR RIBONUCLEOPROTEIN-RELATED"/>
    <property type="match status" value="1"/>
</dbReference>
<proteinExistence type="predicted"/>
<gene>
    <name evidence="5" type="ORF">ACET3X_003586</name>
</gene>
<dbReference type="InterPro" id="IPR012677">
    <property type="entry name" value="Nucleotide-bd_a/b_plait_sf"/>
</dbReference>
<evidence type="ECO:0000256" key="2">
    <source>
        <dbReference type="ARBA" id="ARBA00022884"/>
    </source>
</evidence>
<feature type="compositionally biased region" description="Basic and acidic residues" evidence="3">
    <location>
        <begin position="135"/>
        <end position="152"/>
    </location>
</feature>
<keyword evidence="1" id="KW-0677">Repeat</keyword>
<sequence>MTPPTTRVVRLANVHFDATEEDIRQFFQGYTVIDQVRAFDPWAVGTLSNVYVLFSTTGDMDAVVATHQNCQIRGRHINIIPAPIGNYDLDASRESFVRLGDNDTLSAAARKLATYLVRMASDDPAFEITREEEAGLRQELHQSTQEEHDRAGSNKKNVLARVLHAYSKNLQRRSRDENRSKKPLYRAPYPVPVPFKHRVPSPDLQNREDPRSRVLLITGIPIEADNDAVMTFLRSYRPESIDRAQIGGNWMVSALVLMQTSEGRDRAVEEMSGQMIQGQRVVVHTFSNLTQGNSRHPCAA</sequence>
<dbReference type="SUPFAM" id="SSF54928">
    <property type="entry name" value="RNA-binding domain, RBD"/>
    <property type="match status" value="1"/>
</dbReference>
<dbReference type="InterPro" id="IPR050666">
    <property type="entry name" value="ESRP"/>
</dbReference>